<feature type="chain" id="PRO_5046219808" evidence="1">
    <location>
        <begin position="23"/>
        <end position="552"/>
    </location>
</feature>
<proteinExistence type="predicted"/>
<feature type="domain" description="LolA-like" evidence="2">
    <location>
        <begin position="284"/>
        <end position="474"/>
    </location>
</feature>
<dbReference type="InterPro" id="IPR058831">
    <property type="entry name" value="LolA-like_dom_2nd"/>
</dbReference>
<reference evidence="4" key="1">
    <citation type="submission" date="2025-08" db="UniProtKB">
        <authorList>
            <consortium name="RefSeq"/>
        </authorList>
    </citation>
    <scope>IDENTIFICATION</scope>
    <source>
        <tissue evidence="4">Muscle</tissue>
    </source>
</reference>
<dbReference type="GeneID" id="106473142"/>
<dbReference type="Proteomes" id="UP000694941">
    <property type="component" value="Unplaced"/>
</dbReference>
<dbReference type="PANTHER" id="PTHR36902">
    <property type="entry name" value="ENRICHED IN SURFACE-LABELED PROTEOME PROTEIN 9"/>
    <property type="match status" value="1"/>
</dbReference>
<keyword evidence="3" id="KW-1185">Reference proteome</keyword>
<name>A0ABM1BV59_LIMPO</name>
<evidence type="ECO:0000313" key="3">
    <source>
        <dbReference type="Proteomes" id="UP000694941"/>
    </source>
</evidence>
<evidence type="ECO:0000256" key="1">
    <source>
        <dbReference type="SAM" id="SignalP"/>
    </source>
</evidence>
<dbReference type="Pfam" id="PF25898">
    <property type="entry name" value="LolA_2nd_metazoa"/>
    <property type="match status" value="1"/>
</dbReference>
<dbReference type="PANTHER" id="PTHR36902:SF1">
    <property type="entry name" value="ENRICHED IN SURFACE-LABELED PROTEOME PROTEIN 9"/>
    <property type="match status" value="1"/>
</dbReference>
<evidence type="ECO:0000313" key="4">
    <source>
        <dbReference type="RefSeq" id="XP_013789276.1"/>
    </source>
</evidence>
<gene>
    <name evidence="4" type="primary">LOC106473142</name>
</gene>
<dbReference type="RefSeq" id="XP_013789276.1">
    <property type="nucleotide sequence ID" value="XM_013933822.2"/>
</dbReference>
<protein>
    <submittedName>
        <fullName evidence="4">Uncharacterized protein LOC106473142</fullName>
    </submittedName>
</protein>
<sequence length="552" mass="63515">MGRFCKIVVAVVLLALYRQVEGLCEEDPNDPTKLPFPNIFDLSVSHLGYQMSVEANVVDEQTSYFAEERYDIFNSRGKTEVLGGGKRRLIIYYKETDEYFSISEGLCNVSSLSSVKNPFDKLWMDREDDRVILGPSAMFRHAYLDSLKGDVDYMGKENLYGVRDMIADRWRQCPNSNTQVDFYFLDPKWNNHLNDKNLPIPLRVTLQTEKGGKISTIQFEFLKFIPFVENLDETFLIPTGFGCQRLAKDLKQPVDLSNKDLLIQGELLYTMLNHTNTPYSYATTFFVAYDQKSGHLAHFYNRWEKNTSSDPVPVQSSLIDVYGYKDKVLYTINQDYGNCSMTRTTTYVPKVYMPFGKELVLTSPEFLGSNEGFHYFGESEERNIPVSVFEKKVEGFSLGPGTKYPYAVITRYYTNDEVWYDSNTREQQVPIRVTVRVYSDGNIPRPSEVVTFNVADFSTELHSPEKVFDVSSCFMDSSMSKWFQITFPMEAYGILVSMEFPGKIKDKFLKTTRTLTGISSLRIPKVLVDFDKDQMYVSALLLERPPYFTTST</sequence>
<keyword evidence="1" id="KW-0732">Signal</keyword>
<organism evidence="3 4">
    <name type="scientific">Limulus polyphemus</name>
    <name type="common">Atlantic horseshoe crab</name>
    <dbReference type="NCBI Taxonomy" id="6850"/>
    <lineage>
        <taxon>Eukaryota</taxon>
        <taxon>Metazoa</taxon>
        <taxon>Ecdysozoa</taxon>
        <taxon>Arthropoda</taxon>
        <taxon>Chelicerata</taxon>
        <taxon>Merostomata</taxon>
        <taxon>Xiphosura</taxon>
        <taxon>Limulidae</taxon>
        <taxon>Limulus</taxon>
    </lineage>
</organism>
<feature type="signal peptide" evidence="1">
    <location>
        <begin position="1"/>
        <end position="22"/>
    </location>
</feature>
<evidence type="ECO:0000259" key="2">
    <source>
        <dbReference type="Pfam" id="PF25898"/>
    </source>
</evidence>
<accession>A0ABM1BV59</accession>